<dbReference type="GO" id="GO:0006406">
    <property type="term" value="P:mRNA export from nucleus"/>
    <property type="evidence" value="ECO:0007669"/>
    <property type="project" value="TreeGrafter"/>
</dbReference>
<dbReference type="EMBL" id="CAMPGE010002409">
    <property type="protein sequence ID" value="CAI2361211.1"/>
    <property type="molecule type" value="Genomic_DNA"/>
</dbReference>
<feature type="coiled-coil region" evidence="1">
    <location>
        <begin position="520"/>
        <end position="547"/>
    </location>
</feature>
<evidence type="ECO:0000313" key="3">
    <source>
        <dbReference type="Proteomes" id="UP001295684"/>
    </source>
</evidence>
<gene>
    <name evidence="2" type="ORF">ECRASSUSDP1_LOCUS2521</name>
</gene>
<feature type="coiled-coil region" evidence="1">
    <location>
        <begin position="596"/>
        <end position="623"/>
    </location>
</feature>
<dbReference type="GO" id="GO:0017056">
    <property type="term" value="F:structural constituent of nuclear pore"/>
    <property type="evidence" value="ECO:0007669"/>
    <property type="project" value="TreeGrafter"/>
</dbReference>
<dbReference type="AlphaFoldDB" id="A0AAD1U6W4"/>
<keyword evidence="1" id="KW-0175">Coiled coil</keyword>
<reference evidence="2" key="1">
    <citation type="submission" date="2023-07" db="EMBL/GenBank/DDBJ databases">
        <authorList>
            <consortium name="AG Swart"/>
            <person name="Singh M."/>
            <person name="Singh A."/>
            <person name="Seah K."/>
            <person name="Emmerich C."/>
        </authorList>
    </citation>
    <scope>NUCLEOTIDE SEQUENCE</scope>
    <source>
        <strain evidence="2">DP1</strain>
    </source>
</reference>
<feature type="coiled-coil region" evidence="1">
    <location>
        <begin position="377"/>
        <end position="473"/>
    </location>
</feature>
<organism evidence="2 3">
    <name type="scientific">Euplotes crassus</name>
    <dbReference type="NCBI Taxonomy" id="5936"/>
    <lineage>
        <taxon>Eukaryota</taxon>
        <taxon>Sar</taxon>
        <taxon>Alveolata</taxon>
        <taxon>Ciliophora</taxon>
        <taxon>Intramacronucleata</taxon>
        <taxon>Spirotrichea</taxon>
        <taxon>Hypotrichia</taxon>
        <taxon>Euplotida</taxon>
        <taxon>Euplotidae</taxon>
        <taxon>Moneuplotes</taxon>
    </lineage>
</organism>
<dbReference type="PANTHER" id="PTHR18898">
    <property type="entry name" value="NUCLEOPROTEIN TPR-RELATED"/>
    <property type="match status" value="1"/>
</dbReference>
<protein>
    <submittedName>
        <fullName evidence="2">Uncharacterized protein</fullName>
    </submittedName>
</protein>
<sequence length="646" mass="74958">MEKSRWGVNSDKINYVLKPITREKTIRNTKSRKRPNKITFQEKRVDSSSFTSSVRSTKEIGKGYKSTYDCKKYQLVPIISEIRKNRITELISGLKSMAVDIQEFITTEAEILKRHNTDILKNPNFKSKLTKLCTASEEVKEDIDSVLSFASLSCSKEDFDERLTQFLEITDSTKLKASKILFQVILVLEILINKMVSIEKFKCMHLISKLSLQGEDVNIYLEKYHVTNHFTGKGTSLYFELLNQLIALKSVPVVKVKKEEIKNPALHISGSFKDYIRQQVDCKITKEFSDYICSTFSQTQKDLMANQDEQAQTHQEEINSLTQKNMQLESKIKDLTSKIFKVDTQNSSLHQEISQLQSENQKGVFTLSQCDQKDDEIERLKSELQVCKFTIDSLNANIADLEQKTSEGYKTIQSLNSKIESLSQEIIQKDEEIATMKFKAASDKELERLKVMVNELRKENDSHIEQNTELRSSVIQINQKLSEKEKTLFEMVSRCNKSENKFKEFLKNNDPSQSINKSDYDALKDQLHQESAKCMTLESEIETYKENLKSSDMVKNLQKDEIKSLKNTLREFTSFKYDDLDDTYEAALKSEFDRMKVAFEARIRKLQSELESQRKEMSSKNIQNNKTILDLKDTVQRLTKRMTKLR</sequence>
<name>A0AAD1U6W4_EUPCR</name>
<dbReference type="PANTHER" id="PTHR18898:SF2">
    <property type="entry name" value="NUCLEOPROTEIN TPR"/>
    <property type="match status" value="1"/>
</dbReference>
<evidence type="ECO:0000313" key="2">
    <source>
        <dbReference type="EMBL" id="CAI2361211.1"/>
    </source>
</evidence>
<dbReference type="Gene3D" id="1.10.287.1490">
    <property type="match status" value="1"/>
</dbReference>
<proteinExistence type="predicted"/>
<accession>A0AAD1U6W4</accession>
<keyword evidence="3" id="KW-1185">Reference proteome</keyword>
<feature type="coiled-coil region" evidence="1">
    <location>
        <begin position="304"/>
        <end position="338"/>
    </location>
</feature>
<evidence type="ECO:0000256" key="1">
    <source>
        <dbReference type="SAM" id="Coils"/>
    </source>
</evidence>
<comment type="caution">
    <text evidence="2">The sequence shown here is derived from an EMBL/GenBank/DDBJ whole genome shotgun (WGS) entry which is preliminary data.</text>
</comment>
<dbReference type="Proteomes" id="UP001295684">
    <property type="component" value="Unassembled WGS sequence"/>
</dbReference>
<dbReference type="GO" id="GO:0005643">
    <property type="term" value="C:nuclear pore"/>
    <property type="evidence" value="ECO:0007669"/>
    <property type="project" value="TreeGrafter"/>
</dbReference>